<protein>
    <submittedName>
        <fullName evidence="1">Uncharacterized protein</fullName>
    </submittedName>
</protein>
<name>A0A344UY68_9ACTN</name>
<reference evidence="1 2" key="1">
    <citation type="submission" date="2017-12" db="EMBL/GenBank/DDBJ databases">
        <title>The whole genome sequence of the Acidipropionibacterium virtanenii sp. nov. type strain JS278.</title>
        <authorList>
            <person name="Laine P."/>
            <person name="Deptula P."/>
            <person name="Varmanen P."/>
            <person name="Auvinen P."/>
        </authorList>
    </citation>
    <scope>NUCLEOTIDE SEQUENCE [LARGE SCALE GENOMIC DNA]</scope>
    <source>
        <strain evidence="1 2">JS278</strain>
    </source>
</reference>
<dbReference type="EMBL" id="CP025198">
    <property type="protein sequence ID" value="AXE40216.1"/>
    <property type="molecule type" value="Genomic_DNA"/>
</dbReference>
<dbReference type="Proteomes" id="UP000251995">
    <property type="component" value="Chromosome"/>
</dbReference>
<accession>A0A344UY68</accession>
<dbReference type="AlphaFoldDB" id="A0A344UY68"/>
<sequence>MLLEASRRVFVPIPKVFVQHPRRPGVADRHGPLAEFVRAGDRRGLLALLMVHGAISSGAGPGGFSKALPLMVWARAFGTTVDAEPVSARSAATRILARLERRRLIERRRVGQERRVQVRLLAADGSGRAYTRPRGTSPGQRFLRLSHRFWTEGWDQELSLPGIAMLLVALHERPGFALATAHMPAWYGFSADTAERGFAELRDHGLLRVERRSRRDPLTTEFVTWFNQYTLVAPFDPATVQTDQDRKIHGNDR</sequence>
<gene>
    <name evidence="1" type="ORF">JS278_03082</name>
</gene>
<keyword evidence="2" id="KW-1185">Reference proteome</keyword>
<evidence type="ECO:0000313" key="1">
    <source>
        <dbReference type="EMBL" id="AXE40216.1"/>
    </source>
</evidence>
<evidence type="ECO:0000313" key="2">
    <source>
        <dbReference type="Proteomes" id="UP000251995"/>
    </source>
</evidence>
<proteinExistence type="predicted"/>
<dbReference type="KEGG" id="acij:JS278_03082"/>
<organism evidence="1 2">
    <name type="scientific">Acidipropionibacterium virtanenii</name>
    <dbReference type="NCBI Taxonomy" id="2057246"/>
    <lineage>
        <taxon>Bacteria</taxon>
        <taxon>Bacillati</taxon>
        <taxon>Actinomycetota</taxon>
        <taxon>Actinomycetes</taxon>
        <taxon>Propionibacteriales</taxon>
        <taxon>Propionibacteriaceae</taxon>
        <taxon>Acidipropionibacterium</taxon>
    </lineage>
</organism>